<feature type="region of interest" description="Disordered" evidence="3">
    <location>
        <begin position="251"/>
        <end position="283"/>
    </location>
</feature>
<accession>A0A8H8CT29</accession>
<keyword evidence="2" id="KW-0665">Pyrimidine biosynthesis</keyword>
<evidence type="ECO:0000313" key="5">
    <source>
        <dbReference type="Proteomes" id="UP000670092"/>
    </source>
</evidence>
<evidence type="ECO:0000256" key="1">
    <source>
        <dbReference type="ARBA" id="ARBA00004725"/>
    </source>
</evidence>
<dbReference type="Gene3D" id="3.20.20.70">
    <property type="entry name" value="Aldolase class I"/>
    <property type="match status" value="1"/>
</dbReference>
<dbReference type="GO" id="GO:0019856">
    <property type="term" value="P:pyrimidine nucleobase biosynthetic process"/>
    <property type="evidence" value="ECO:0007669"/>
    <property type="project" value="TreeGrafter"/>
</dbReference>
<dbReference type="EMBL" id="JAEVHI010000006">
    <property type="protein sequence ID" value="KAG5288890.1"/>
    <property type="molecule type" value="Genomic_DNA"/>
</dbReference>
<organism evidence="4 5">
    <name type="scientific">Ajellomyces capsulatus</name>
    <name type="common">Darling's disease fungus</name>
    <name type="synonym">Histoplasma capsulatum</name>
    <dbReference type="NCBI Taxonomy" id="5037"/>
    <lineage>
        <taxon>Eukaryota</taxon>
        <taxon>Fungi</taxon>
        <taxon>Dikarya</taxon>
        <taxon>Ascomycota</taxon>
        <taxon>Pezizomycotina</taxon>
        <taxon>Eurotiomycetes</taxon>
        <taxon>Eurotiomycetidae</taxon>
        <taxon>Onygenales</taxon>
        <taxon>Ajellomycetaceae</taxon>
        <taxon>Histoplasma</taxon>
    </lineage>
</organism>
<dbReference type="PANTHER" id="PTHR19278">
    <property type="entry name" value="OROTATE PHOSPHORIBOSYLTRANSFERASE"/>
    <property type="match status" value="1"/>
</dbReference>
<feature type="compositionally biased region" description="Basic and acidic residues" evidence="3">
    <location>
        <begin position="213"/>
        <end position="222"/>
    </location>
</feature>
<dbReference type="GO" id="GO:0004588">
    <property type="term" value="F:orotate phosphoribosyltransferase activity"/>
    <property type="evidence" value="ECO:0007669"/>
    <property type="project" value="TreeGrafter"/>
</dbReference>
<proteinExistence type="predicted"/>
<dbReference type="OrthoDB" id="10263753at2759"/>
<evidence type="ECO:0000256" key="2">
    <source>
        <dbReference type="ARBA" id="ARBA00022975"/>
    </source>
</evidence>
<reference evidence="4 5" key="1">
    <citation type="submission" date="2021-01" db="EMBL/GenBank/DDBJ databases">
        <title>Chromosome-level genome assembly of a human fungal pathogen reveals clustering of transcriptionally co-regulated genes.</title>
        <authorList>
            <person name="Voorhies M."/>
            <person name="Cohen S."/>
            <person name="Shea T.P."/>
            <person name="Petrus S."/>
            <person name="Munoz J.F."/>
            <person name="Poplawski S."/>
            <person name="Goldman W.E."/>
            <person name="Michael T."/>
            <person name="Cuomo C.A."/>
            <person name="Sil A."/>
            <person name="Beyhan S."/>
        </authorList>
    </citation>
    <scope>NUCLEOTIDE SEQUENCE [LARGE SCALE GENOMIC DNA]</scope>
    <source>
        <strain evidence="4 5">G184AR</strain>
    </source>
</reference>
<feature type="region of interest" description="Disordered" evidence="3">
    <location>
        <begin position="340"/>
        <end position="366"/>
    </location>
</feature>
<feature type="region of interest" description="Disordered" evidence="3">
    <location>
        <begin position="412"/>
        <end position="435"/>
    </location>
</feature>
<dbReference type="VEuPathDB" id="FungiDB:I7I52_12520"/>
<evidence type="ECO:0000256" key="3">
    <source>
        <dbReference type="SAM" id="MobiDB-lite"/>
    </source>
</evidence>
<dbReference type="Proteomes" id="UP000670092">
    <property type="component" value="Unassembled WGS sequence"/>
</dbReference>
<sequence length="482" mass="51859">MDPPAQDASGNPITSYLRLLKRHKTTLPYGHLICVSASPNISTMAALLRLARAVGPYIAVLQVHADIIDDWSQEAARRLSCVAKKHGFLIWEGGRILNVQKRSGKHQGMSSEQINRDIDLARKRYTKGVVSVAAWAGMVSTWVIGPAEQGKGVDRLVPTLRRAAREAVAVLKKSVRTEISGGNEQRDISDNNGDGDGDVEINASSVDDEDDECLRNGDRLGDNLDSMFPAPRKGSVISLTCTITQHTELSTALPSVGGGDPCSDDDEHPNDGNPAASLPPYPPPPLHARGLVLCLPATDDPAFCHEYRRASLATADAHSDFIVGFVSNEPWIEASQTGTIIGSQSNSHDADSEDEDDKNGKGSAQPPYVLFAPLESDHILFPGSESITPPAMDAVTEAHVDSVQVYLNVDDEAAGEPSPPSSNFPSSLRQASTSETQHRQINTLHQLIGRAISVRNAKASVHQDSWDRDSEPLCIPIISMNA</sequence>
<dbReference type="PANTHER" id="PTHR19278:SF9">
    <property type="entry name" value="URIDINE 5'-MONOPHOSPHATE SYNTHASE"/>
    <property type="match status" value="1"/>
</dbReference>
<dbReference type="AlphaFoldDB" id="A0A8H8CT29"/>
<protein>
    <submittedName>
        <fullName evidence="4">Orotidine-5'-phosphate decarboxylase</fullName>
    </submittedName>
</protein>
<gene>
    <name evidence="4" type="ORF">I7I52_12520</name>
</gene>
<comment type="pathway">
    <text evidence="1">Pyrimidine metabolism; UMP biosynthesis via de novo pathway.</text>
</comment>
<dbReference type="InterPro" id="IPR013785">
    <property type="entry name" value="Aldolase_TIM"/>
</dbReference>
<feature type="region of interest" description="Disordered" evidence="3">
    <location>
        <begin position="180"/>
        <end position="227"/>
    </location>
</feature>
<evidence type="ECO:0000313" key="4">
    <source>
        <dbReference type="EMBL" id="KAG5288890.1"/>
    </source>
</evidence>
<name>A0A8H8CT29_AJECA</name>
<dbReference type="GO" id="GO:0006222">
    <property type="term" value="P:UMP biosynthetic process"/>
    <property type="evidence" value="ECO:0007669"/>
    <property type="project" value="TreeGrafter"/>
</dbReference>
<comment type="caution">
    <text evidence="4">The sequence shown here is derived from an EMBL/GenBank/DDBJ whole genome shotgun (WGS) entry which is preliminary data.</text>
</comment>